<protein>
    <submittedName>
        <fullName evidence="1">Uncharacterized protein</fullName>
    </submittedName>
</protein>
<sequence>MDAELELLASMEHFAYVLFAYQYNDSESFNIIFDSLNSEECLILKRAWKTLIKMNDIYGKIFDYYFEKLNDDYFLYSKRDFAVFVLLKSIKFCRSPSFYNFLLACLLVCRLLQSQPQCLLLLQIVAKCLMIVFAERYVDFFMANGGLIGMRKYFDEIKKVDLRSFVSRHANSEIPTFEDVFKIVREFDEYDFMDFDIGDSELQYVYDYYYPFDEILIIRDNLKLPESPVTLHMEDENNKIEHLLLELGISTVEAVNRIQTKCSFCGEKFFKYLLSQVLYRLHTKPKE</sequence>
<dbReference type="Proteomes" id="UP001054945">
    <property type="component" value="Unassembled WGS sequence"/>
</dbReference>
<dbReference type="EMBL" id="BPLR01018303">
    <property type="protein sequence ID" value="GIY98516.1"/>
    <property type="molecule type" value="Genomic_DNA"/>
</dbReference>
<proteinExistence type="predicted"/>
<name>A0AAV4XTZ3_CAEEX</name>
<comment type="caution">
    <text evidence="1">The sequence shown here is derived from an EMBL/GenBank/DDBJ whole genome shotgun (WGS) entry which is preliminary data.</text>
</comment>
<evidence type="ECO:0000313" key="1">
    <source>
        <dbReference type="EMBL" id="GIY98516.1"/>
    </source>
</evidence>
<gene>
    <name evidence="1" type="ORF">CEXT_301111</name>
</gene>
<reference evidence="1 2" key="1">
    <citation type="submission" date="2021-06" db="EMBL/GenBank/DDBJ databases">
        <title>Caerostris extrusa draft genome.</title>
        <authorList>
            <person name="Kono N."/>
            <person name="Arakawa K."/>
        </authorList>
    </citation>
    <scope>NUCLEOTIDE SEQUENCE [LARGE SCALE GENOMIC DNA]</scope>
</reference>
<accession>A0AAV4XTZ3</accession>
<keyword evidence="2" id="KW-1185">Reference proteome</keyword>
<evidence type="ECO:0000313" key="2">
    <source>
        <dbReference type="Proteomes" id="UP001054945"/>
    </source>
</evidence>
<dbReference type="AlphaFoldDB" id="A0AAV4XTZ3"/>
<organism evidence="1 2">
    <name type="scientific">Caerostris extrusa</name>
    <name type="common">Bark spider</name>
    <name type="synonym">Caerostris bankana</name>
    <dbReference type="NCBI Taxonomy" id="172846"/>
    <lineage>
        <taxon>Eukaryota</taxon>
        <taxon>Metazoa</taxon>
        <taxon>Ecdysozoa</taxon>
        <taxon>Arthropoda</taxon>
        <taxon>Chelicerata</taxon>
        <taxon>Arachnida</taxon>
        <taxon>Araneae</taxon>
        <taxon>Araneomorphae</taxon>
        <taxon>Entelegynae</taxon>
        <taxon>Araneoidea</taxon>
        <taxon>Araneidae</taxon>
        <taxon>Caerostris</taxon>
    </lineage>
</organism>